<reference evidence="1 2" key="1">
    <citation type="submission" date="2019-08" db="EMBL/GenBank/DDBJ databases">
        <authorList>
            <person name="Vazquez-Campos X."/>
        </authorList>
    </citation>
    <scope>NUCLEOTIDE SEQUENCE [LARGE SCALE GENOMIC DNA]</scope>
    <source>
        <strain evidence="1">LFW-283_2</strain>
    </source>
</reference>
<dbReference type="PANTHER" id="PTHR35866">
    <property type="entry name" value="PUTATIVE-RELATED"/>
    <property type="match status" value="1"/>
</dbReference>
<evidence type="ECO:0000313" key="2">
    <source>
        <dbReference type="Proteomes" id="UP000789941"/>
    </source>
</evidence>
<dbReference type="PANTHER" id="PTHR35866:SF2">
    <property type="entry name" value="YKGJ FAMILY CYSTEINE CLUSTER PROTEIN"/>
    <property type="match status" value="1"/>
</dbReference>
<dbReference type="Pfam" id="PF03692">
    <property type="entry name" value="CxxCxxCC"/>
    <property type="match status" value="1"/>
</dbReference>
<gene>
    <name evidence="1" type="ORF">LFW2832_00862</name>
</gene>
<dbReference type="EMBL" id="CABMJJ010000009">
    <property type="protein sequence ID" value="VVC04300.1"/>
    <property type="molecule type" value="Genomic_DNA"/>
</dbReference>
<proteinExistence type="predicted"/>
<dbReference type="Proteomes" id="UP000789941">
    <property type="component" value="Unassembled WGS sequence"/>
</dbReference>
<name>A0A5E4LQS2_9ARCH</name>
<dbReference type="AlphaFoldDB" id="A0A5E4LQS2"/>
<sequence>MPNPCIFCRADCCRTYTITITLFDLARILKKSKEKNIIALIEPRLLSYDPDNVFDTTDDYGYYLLGLKSHPCVFLNTKNQCKIHKFAPLSCRRYPFNVQGKLNTRFCPLASQILSRLNGPDIKSDQLVQELSEHKELVKKWNKNPKTKKELLKFIVKVAGQLEV</sequence>
<comment type="caution">
    <text evidence="1">The sequence shown here is derived from an EMBL/GenBank/DDBJ whole genome shotgun (WGS) entry which is preliminary data.</text>
</comment>
<dbReference type="InterPro" id="IPR005358">
    <property type="entry name" value="Puta_zinc/iron-chelating_dom"/>
</dbReference>
<organism evidence="1 2">
    <name type="scientific">Candidatus Bilamarchaeum dharawalense</name>
    <dbReference type="NCBI Taxonomy" id="2885759"/>
    <lineage>
        <taxon>Archaea</taxon>
        <taxon>Candidatus Micrarchaeota</taxon>
        <taxon>Candidatus Micrarchaeia</taxon>
        <taxon>Candidatus Anstonellales</taxon>
        <taxon>Candidatus Bilamarchaeaceae</taxon>
        <taxon>Candidatus Bilamarchaeum</taxon>
    </lineage>
</organism>
<accession>A0A5E4LQS2</accession>
<protein>
    <submittedName>
        <fullName evidence="1">Zinc- or iron-chelating domain protein</fullName>
    </submittedName>
</protein>
<evidence type="ECO:0000313" key="1">
    <source>
        <dbReference type="EMBL" id="VVC04300.1"/>
    </source>
</evidence>